<reference evidence="2" key="1">
    <citation type="submission" date="2016-11" db="EMBL/GenBank/DDBJ databases">
        <authorList>
            <person name="Varghese N."/>
            <person name="Submissions S."/>
        </authorList>
    </citation>
    <scope>NUCLEOTIDE SEQUENCE [LARGE SCALE GENOMIC DNA]</scope>
    <source>
        <strain evidence="2">DSM 26884</strain>
    </source>
</reference>
<dbReference type="EMBL" id="FQZN01000004">
    <property type="protein sequence ID" value="SHI61180.1"/>
    <property type="molecule type" value="Genomic_DNA"/>
</dbReference>
<keyword evidence="2" id="KW-1185">Reference proteome</keyword>
<sequence length="36" mass="4049">MGVLVVLTSPCWYYQHPHVSTPDTPMLVTVSFKDKA</sequence>
<proteinExistence type="predicted"/>
<dbReference type="Proteomes" id="UP000184192">
    <property type="component" value="Unassembled WGS sequence"/>
</dbReference>
<gene>
    <name evidence="1" type="ORF">SAMN05444350_104178</name>
</gene>
<accession>A0A1M6CJH2</accession>
<evidence type="ECO:0000313" key="2">
    <source>
        <dbReference type="Proteomes" id="UP000184192"/>
    </source>
</evidence>
<name>A0A1M6CJH2_9BACE</name>
<evidence type="ECO:0000313" key="1">
    <source>
        <dbReference type="EMBL" id="SHI61180.1"/>
    </source>
</evidence>
<protein>
    <submittedName>
        <fullName evidence="1">Uncharacterized protein</fullName>
    </submittedName>
</protein>
<dbReference type="AlphaFoldDB" id="A0A1M6CJH2"/>
<organism evidence="1 2">
    <name type="scientific">Bacteroides stercorirosoris</name>
    <dbReference type="NCBI Taxonomy" id="871324"/>
    <lineage>
        <taxon>Bacteria</taxon>
        <taxon>Pseudomonadati</taxon>
        <taxon>Bacteroidota</taxon>
        <taxon>Bacteroidia</taxon>
        <taxon>Bacteroidales</taxon>
        <taxon>Bacteroidaceae</taxon>
        <taxon>Bacteroides</taxon>
    </lineage>
</organism>